<keyword evidence="2" id="KW-1185">Reference proteome</keyword>
<protein>
    <submittedName>
        <fullName evidence="1">Uncharacterized protein</fullName>
    </submittedName>
</protein>
<evidence type="ECO:0000313" key="1">
    <source>
        <dbReference type="EMBL" id="GBP65611.1"/>
    </source>
</evidence>
<gene>
    <name evidence="1" type="ORF">EVAR_46138_1</name>
</gene>
<reference evidence="1 2" key="1">
    <citation type="journal article" date="2019" name="Commun. Biol.">
        <title>The bagworm genome reveals a unique fibroin gene that provides high tensile strength.</title>
        <authorList>
            <person name="Kono N."/>
            <person name="Nakamura H."/>
            <person name="Ohtoshi R."/>
            <person name="Tomita M."/>
            <person name="Numata K."/>
            <person name="Arakawa K."/>
        </authorList>
    </citation>
    <scope>NUCLEOTIDE SEQUENCE [LARGE SCALE GENOMIC DNA]</scope>
</reference>
<organism evidence="1 2">
    <name type="scientific">Eumeta variegata</name>
    <name type="common">Bagworm moth</name>
    <name type="synonym">Eumeta japonica</name>
    <dbReference type="NCBI Taxonomy" id="151549"/>
    <lineage>
        <taxon>Eukaryota</taxon>
        <taxon>Metazoa</taxon>
        <taxon>Ecdysozoa</taxon>
        <taxon>Arthropoda</taxon>
        <taxon>Hexapoda</taxon>
        <taxon>Insecta</taxon>
        <taxon>Pterygota</taxon>
        <taxon>Neoptera</taxon>
        <taxon>Endopterygota</taxon>
        <taxon>Lepidoptera</taxon>
        <taxon>Glossata</taxon>
        <taxon>Ditrysia</taxon>
        <taxon>Tineoidea</taxon>
        <taxon>Psychidae</taxon>
        <taxon>Oiketicinae</taxon>
        <taxon>Eumeta</taxon>
    </lineage>
</organism>
<dbReference type="Proteomes" id="UP000299102">
    <property type="component" value="Unassembled WGS sequence"/>
</dbReference>
<dbReference type="EMBL" id="BGZK01000933">
    <property type="protein sequence ID" value="GBP65611.1"/>
    <property type="molecule type" value="Genomic_DNA"/>
</dbReference>
<accession>A0A4C1XP62</accession>
<name>A0A4C1XP62_EUMVA</name>
<dbReference type="AlphaFoldDB" id="A0A4C1XP62"/>
<comment type="caution">
    <text evidence="1">The sequence shown here is derived from an EMBL/GenBank/DDBJ whole genome shotgun (WGS) entry which is preliminary data.</text>
</comment>
<evidence type="ECO:0000313" key="2">
    <source>
        <dbReference type="Proteomes" id="UP000299102"/>
    </source>
</evidence>
<proteinExistence type="predicted"/>
<sequence>MLIATQLQPTAANARTQSDFGCTPLTTPTGLSQAQCQQLNVMSPNSGVIFVTLSLQPNRCTRACAFKVLL</sequence>